<organism evidence="2 3">
    <name type="scientific">Prorocentrum cordatum</name>
    <dbReference type="NCBI Taxonomy" id="2364126"/>
    <lineage>
        <taxon>Eukaryota</taxon>
        <taxon>Sar</taxon>
        <taxon>Alveolata</taxon>
        <taxon>Dinophyceae</taxon>
        <taxon>Prorocentrales</taxon>
        <taxon>Prorocentraceae</taxon>
        <taxon>Prorocentrum</taxon>
    </lineage>
</organism>
<evidence type="ECO:0000256" key="1">
    <source>
        <dbReference type="SAM" id="MobiDB-lite"/>
    </source>
</evidence>
<dbReference type="InterPro" id="IPR029058">
    <property type="entry name" value="AB_hydrolase_fold"/>
</dbReference>
<evidence type="ECO:0000313" key="2">
    <source>
        <dbReference type="EMBL" id="CAK0869150.1"/>
    </source>
</evidence>
<comment type="caution">
    <text evidence="2">The sequence shown here is derived from an EMBL/GenBank/DDBJ whole genome shotgun (WGS) entry which is preliminary data.</text>
</comment>
<protein>
    <recommendedName>
        <fullName evidence="4">1-alkyl-2-acetylglycerophosphocholine esterase</fullName>
    </recommendedName>
</protein>
<dbReference type="SUPFAM" id="SSF53474">
    <property type="entry name" value="alpha/beta-Hydrolases"/>
    <property type="match status" value="1"/>
</dbReference>
<dbReference type="EMBL" id="CAUYUJ010016825">
    <property type="protein sequence ID" value="CAK0869150.1"/>
    <property type="molecule type" value="Genomic_DNA"/>
</dbReference>
<feature type="compositionally biased region" description="Low complexity" evidence="1">
    <location>
        <begin position="86"/>
        <end position="96"/>
    </location>
</feature>
<feature type="region of interest" description="Disordered" evidence="1">
    <location>
        <begin position="60"/>
        <end position="130"/>
    </location>
</feature>
<feature type="non-terminal residue" evidence="2">
    <location>
        <position position="1"/>
    </location>
</feature>
<evidence type="ECO:0000313" key="3">
    <source>
        <dbReference type="Proteomes" id="UP001189429"/>
    </source>
</evidence>
<feature type="compositionally biased region" description="Low complexity" evidence="1">
    <location>
        <begin position="60"/>
        <end position="76"/>
    </location>
</feature>
<reference evidence="2" key="1">
    <citation type="submission" date="2023-10" db="EMBL/GenBank/DDBJ databases">
        <authorList>
            <person name="Chen Y."/>
            <person name="Shah S."/>
            <person name="Dougan E. K."/>
            <person name="Thang M."/>
            <person name="Chan C."/>
        </authorList>
    </citation>
    <scope>NUCLEOTIDE SEQUENCE [LARGE SCALE GENOMIC DNA]</scope>
</reference>
<accession>A0ABN9V876</accession>
<feature type="region of interest" description="Disordered" evidence="1">
    <location>
        <begin position="9"/>
        <end position="46"/>
    </location>
</feature>
<name>A0ABN9V876_9DINO</name>
<sequence>PFWLKPFFGPERRAAAAPPFDRSRLRTGAARAAGSSQRCAAASPSCRGGCGPWTSRCQSAARRSSTANAATPISRRWLTRRRRRSSGASPPSAATTRKGRPAGIAPRRPKTAACGVAPLTREESESTVEAGTDEAWNHSIVFFLPDAKGQQDDPFHGALFEVAAQEIARFPDVDCRHLECPSASLATDGAVAHVLLTLREAVAEVHARTDPDLCPERFWVFLVGHSFGGAVAIQAACDLPWLFQSEGGPSVSVAGVCTLDTSAHQDAKFLRLDRLQNARALLIASGQDRGGPADPGAVEDFEASRELFALLPATRKEMVTYCRSKRRGDMVVRLVEFVTRGLIGS</sequence>
<gene>
    <name evidence="2" type="ORF">PCOR1329_LOCUS55606</name>
</gene>
<proteinExistence type="predicted"/>
<evidence type="ECO:0008006" key="4">
    <source>
        <dbReference type="Google" id="ProtNLM"/>
    </source>
</evidence>
<dbReference type="Proteomes" id="UP001189429">
    <property type="component" value="Unassembled WGS sequence"/>
</dbReference>
<keyword evidence="3" id="KW-1185">Reference proteome</keyword>
<dbReference type="Gene3D" id="3.40.50.1820">
    <property type="entry name" value="alpha/beta hydrolase"/>
    <property type="match status" value="1"/>
</dbReference>